<organism evidence="6 7">
    <name type="scientific">Phreatobacter stygius</name>
    <dbReference type="NCBI Taxonomy" id="1940610"/>
    <lineage>
        <taxon>Bacteria</taxon>
        <taxon>Pseudomonadati</taxon>
        <taxon>Pseudomonadota</taxon>
        <taxon>Alphaproteobacteria</taxon>
        <taxon>Hyphomicrobiales</taxon>
        <taxon>Phreatobacteraceae</taxon>
        <taxon>Phreatobacter</taxon>
    </lineage>
</organism>
<dbReference type="InterPro" id="IPR013611">
    <property type="entry name" value="Transp-assoc_OB_typ2"/>
</dbReference>
<dbReference type="OrthoDB" id="9802264at2"/>
<dbReference type="Gene3D" id="3.40.50.300">
    <property type="entry name" value="P-loop containing nucleotide triphosphate hydrolases"/>
    <property type="match status" value="1"/>
</dbReference>
<dbReference type="AlphaFoldDB" id="A0A4D7B626"/>
<dbReference type="GO" id="GO:0022857">
    <property type="term" value="F:transmembrane transporter activity"/>
    <property type="evidence" value="ECO:0007669"/>
    <property type="project" value="InterPro"/>
</dbReference>
<dbReference type="FunFam" id="3.40.50.300:FF:000425">
    <property type="entry name" value="Probable ABC transporter, ATP-binding subunit"/>
    <property type="match status" value="1"/>
</dbReference>
<dbReference type="GO" id="GO:0016887">
    <property type="term" value="F:ATP hydrolysis activity"/>
    <property type="evidence" value="ECO:0007669"/>
    <property type="project" value="InterPro"/>
</dbReference>
<dbReference type="GO" id="GO:0043190">
    <property type="term" value="C:ATP-binding cassette (ABC) transporter complex"/>
    <property type="evidence" value="ECO:0007669"/>
    <property type="project" value="InterPro"/>
</dbReference>
<dbReference type="PANTHER" id="PTHR42781:SF6">
    <property type="entry name" value="SPERMIDINE_PUTRESCINE IMPORT ATP-BINDING PROTEIN POTA"/>
    <property type="match status" value="1"/>
</dbReference>
<reference evidence="6 7" key="1">
    <citation type="submission" date="2019-04" db="EMBL/GenBank/DDBJ databases">
        <title>Phreatobacter aquaticus sp. nov.</title>
        <authorList>
            <person name="Choi A."/>
        </authorList>
    </citation>
    <scope>NUCLEOTIDE SEQUENCE [LARGE SCALE GENOMIC DNA]</scope>
    <source>
        <strain evidence="6 7">KCTC 52518</strain>
    </source>
</reference>
<dbReference type="Proteomes" id="UP000298781">
    <property type="component" value="Chromosome"/>
</dbReference>
<dbReference type="Pfam" id="PF08402">
    <property type="entry name" value="TOBE_2"/>
    <property type="match status" value="1"/>
</dbReference>
<evidence type="ECO:0000313" key="6">
    <source>
        <dbReference type="EMBL" id="QCI69409.1"/>
    </source>
</evidence>
<proteinExistence type="inferred from homology"/>
<evidence type="ECO:0000313" key="7">
    <source>
        <dbReference type="Proteomes" id="UP000298781"/>
    </source>
</evidence>
<keyword evidence="4 6" id="KW-0067">ATP-binding</keyword>
<dbReference type="SUPFAM" id="SSF50331">
    <property type="entry name" value="MOP-like"/>
    <property type="match status" value="1"/>
</dbReference>
<dbReference type="InterPro" id="IPR050093">
    <property type="entry name" value="ABC_SmlMolc_Importer"/>
</dbReference>
<protein>
    <submittedName>
        <fullName evidence="6">ABC transporter ATP-binding protein</fullName>
    </submittedName>
</protein>
<dbReference type="GO" id="GO:0015697">
    <property type="term" value="P:quaternary ammonium group transport"/>
    <property type="evidence" value="ECO:0007669"/>
    <property type="project" value="UniProtKB-ARBA"/>
</dbReference>
<dbReference type="SUPFAM" id="SSF52540">
    <property type="entry name" value="P-loop containing nucleoside triphosphate hydrolases"/>
    <property type="match status" value="1"/>
</dbReference>
<dbReference type="EMBL" id="CP039690">
    <property type="protein sequence ID" value="QCI69409.1"/>
    <property type="molecule type" value="Genomic_DNA"/>
</dbReference>
<evidence type="ECO:0000259" key="5">
    <source>
        <dbReference type="PROSITE" id="PS50893"/>
    </source>
</evidence>
<dbReference type="SMART" id="SM00382">
    <property type="entry name" value="AAA"/>
    <property type="match status" value="1"/>
</dbReference>
<evidence type="ECO:0000256" key="3">
    <source>
        <dbReference type="ARBA" id="ARBA00022741"/>
    </source>
</evidence>
<accession>A0A4D7B626</accession>
<evidence type="ECO:0000256" key="2">
    <source>
        <dbReference type="ARBA" id="ARBA00022448"/>
    </source>
</evidence>
<dbReference type="KEGG" id="pstg:E8M01_24945"/>
<dbReference type="PROSITE" id="PS00211">
    <property type="entry name" value="ABC_TRANSPORTER_1"/>
    <property type="match status" value="1"/>
</dbReference>
<dbReference type="Gene3D" id="2.40.50.100">
    <property type="match status" value="1"/>
</dbReference>
<dbReference type="InterPro" id="IPR017871">
    <property type="entry name" value="ABC_transporter-like_CS"/>
</dbReference>
<sequence length="362" mass="39182">MPNPPSAADTKLSISGIAKRYGPTAALEPTTLDVRRGEFLTLLGPSGSGKTTLLMMIAGLVEPSAGRILLEGEDITERPAYRRDIGLVFQNYALFPHLTVAENIAFPLEMRHMPRPEMTRAVTEALELVRLPHLGQRYPRELSGGQQQRVAFARAIVFKPALVLMDEPLGALDKKLREELKLELRKLHRELGATIVYVTHDQDEAMLLSDRICLMANARVAQVDAPTDLYNRPRSRFAAEFIGESNIAHGVLEQSDETWRVALDGGPRLACAAPTARPAGPVSVLIRPERIRLAKAGPGFPAEVETVLDLGGIRRFALRTPGGLGFDVVELGSATAGLAVGDQVRCEVAAADVVPLNEGAPS</sequence>
<name>A0A4D7B626_9HYPH</name>
<feature type="domain" description="ABC transporter" evidence="5">
    <location>
        <begin position="12"/>
        <end position="242"/>
    </location>
</feature>
<dbReference type="InterPro" id="IPR027417">
    <property type="entry name" value="P-loop_NTPase"/>
</dbReference>
<dbReference type="InterPro" id="IPR003439">
    <property type="entry name" value="ABC_transporter-like_ATP-bd"/>
</dbReference>
<gene>
    <name evidence="6" type="ORF">E8M01_24945</name>
</gene>
<dbReference type="PROSITE" id="PS50893">
    <property type="entry name" value="ABC_TRANSPORTER_2"/>
    <property type="match status" value="1"/>
</dbReference>
<dbReference type="InterPro" id="IPR003593">
    <property type="entry name" value="AAA+_ATPase"/>
</dbReference>
<dbReference type="PANTHER" id="PTHR42781">
    <property type="entry name" value="SPERMIDINE/PUTRESCINE IMPORT ATP-BINDING PROTEIN POTA"/>
    <property type="match status" value="1"/>
</dbReference>
<keyword evidence="3" id="KW-0547">Nucleotide-binding</keyword>
<keyword evidence="7" id="KW-1185">Reference proteome</keyword>
<dbReference type="GO" id="GO:0005524">
    <property type="term" value="F:ATP binding"/>
    <property type="evidence" value="ECO:0007669"/>
    <property type="project" value="UniProtKB-KW"/>
</dbReference>
<comment type="similarity">
    <text evidence="1">Belongs to the ABC transporter superfamily.</text>
</comment>
<evidence type="ECO:0000256" key="1">
    <source>
        <dbReference type="ARBA" id="ARBA00005417"/>
    </source>
</evidence>
<dbReference type="InterPro" id="IPR008995">
    <property type="entry name" value="Mo/tungstate-bd_C_term_dom"/>
</dbReference>
<dbReference type="Pfam" id="PF00005">
    <property type="entry name" value="ABC_tran"/>
    <property type="match status" value="1"/>
</dbReference>
<evidence type="ECO:0000256" key="4">
    <source>
        <dbReference type="ARBA" id="ARBA00022840"/>
    </source>
</evidence>
<keyword evidence="2" id="KW-0813">Transport</keyword>